<dbReference type="Gene3D" id="3.90.226.10">
    <property type="entry name" value="2-enoyl-CoA Hydratase, Chain A, domain 1"/>
    <property type="match status" value="1"/>
</dbReference>
<gene>
    <name evidence="1" type="ORF">SCLTRI_LOCUS5399</name>
</gene>
<keyword evidence="2" id="KW-1185">Reference proteome</keyword>
<dbReference type="SUPFAM" id="SSF52096">
    <property type="entry name" value="ClpP/crotonase"/>
    <property type="match status" value="1"/>
</dbReference>
<name>A0A8H2VWS9_9HELO</name>
<dbReference type="OrthoDB" id="410701at2759"/>
<evidence type="ECO:0000313" key="1">
    <source>
        <dbReference type="EMBL" id="CAD6445611.1"/>
    </source>
</evidence>
<dbReference type="PANTHER" id="PTHR43459">
    <property type="entry name" value="ENOYL-COA HYDRATASE"/>
    <property type="match status" value="1"/>
</dbReference>
<dbReference type="InterPro" id="IPR001753">
    <property type="entry name" value="Enoyl-CoA_hydra/iso"/>
</dbReference>
<dbReference type="Pfam" id="PF00378">
    <property type="entry name" value="ECH_1"/>
    <property type="match status" value="1"/>
</dbReference>
<accession>A0A8H2VWS9</accession>
<dbReference type="InterPro" id="IPR029045">
    <property type="entry name" value="ClpP/crotonase-like_dom_sf"/>
</dbReference>
<dbReference type="PANTHER" id="PTHR43459:SF1">
    <property type="entry name" value="EG:BACN32G11.4 PROTEIN"/>
    <property type="match status" value="1"/>
</dbReference>
<proteinExistence type="predicted"/>
<dbReference type="Proteomes" id="UP000624404">
    <property type="component" value="Unassembled WGS sequence"/>
</dbReference>
<dbReference type="AlphaFoldDB" id="A0A8H2VWS9"/>
<sequence length="337" mass="36249">MYLPPIAYLLLSPIIFIISGAPISTYNSLSPAVSTATASASSTSTSTSSSTVIKITKLTPFYWVATFSSEGFLSSNSSSTQSLPINLQNNAFFTSFYALCDEILSSSSLKVVVFTSSSEYFFSTHVDLVNPLSGHLWPGSPKYWDCISRLANSNVLTVAAIRGIAYNAGAEIAAVMDVRFASKEKGVLAQLEVGFGGNPGGGGIEMLSRLAGRSRTLEVVLGSDRIDADTAALYGWINRAIPDSEFDFFVDNFARRVAGWDHFAIAASKKLINERSGFPTAVQQQGSFNSFLADVAQGAVPARLKAMSDAGLQRDLDFEINLHEEELRFVGDGPWNV</sequence>
<evidence type="ECO:0000313" key="2">
    <source>
        <dbReference type="Proteomes" id="UP000624404"/>
    </source>
</evidence>
<protein>
    <submittedName>
        <fullName evidence="1">49474a93-78a7-4f07-ad2b-f5db3b5b54fc</fullName>
    </submittedName>
</protein>
<comment type="caution">
    <text evidence="1">The sequence shown here is derived from an EMBL/GenBank/DDBJ whole genome shotgun (WGS) entry which is preliminary data.</text>
</comment>
<reference evidence="1" key="1">
    <citation type="submission" date="2020-10" db="EMBL/GenBank/DDBJ databases">
        <authorList>
            <person name="Kusch S."/>
        </authorList>
    </citation>
    <scope>NUCLEOTIDE SEQUENCE</scope>
    <source>
        <strain evidence="1">SwB9</strain>
    </source>
</reference>
<organism evidence="1 2">
    <name type="scientific">Sclerotinia trifoliorum</name>
    <dbReference type="NCBI Taxonomy" id="28548"/>
    <lineage>
        <taxon>Eukaryota</taxon>
        <taxon>Fungi</taxon>
        <taxon>Dikarya</taxon>
        <taxon>Ascomycota</taxon>
        <taxon>Pezizomycotina</taxon>
        <taxon>Leotiomycetes</taxon>
        <taxon>Helotiales</taxon>
        <taxon>Sclerotiniaceae</taxon>
        <taxon>Sclerotinia</taxon>
    </lineage>
</organism>
<dbReference type="CDD" id="cd06558">
    <property type="entry name" value="crotonase-like"/>
    <property type="match status" value="1"/>
</dbReference>
<dbReference type="EMBL" id="CAJHIA010000016">
    <property type="protein sequence ID" value="CAD6445611.1"/>
    <property type="molecule type" value="Genomic_DNA"/>
</dbReference>